<dbReference type="InterPro" id="IPR013087">
    <property type="entry name" value="Znf_C2H2_type"/>
</dbReference>
<dbReference type="SUPFAM" id="SSF57667">
    <property type="entry name" value="beta-beta-alpha zinc fingers"/>
    <property type="match status" value="2"/>
</dbReference>
<keyword evidence="3" id="KW-0677">Repeat</keyword>
<evidence type="ECO:0000256" key="7">
    <source>
        <dbReference type="ARBA" id="ARBA00023163"/>
    </source>
</evidence>
<dbReference type="SMART" id="SM00355">
    <property type="entry name" value="ZnF_C2H2"/>
    <property type="match status" value="4"/>
</dbReference>
<feature type="domain" description="C2H2-type" evidence="11">
    <location>
        <begin position="89"/>
        <end position="117"/>
    </location>
</feature>
<dbReference type="PANTHER" id="PTHR46179">
    <property type="entry name" value="ZINC FINGER PROTEIN"/>
    <property type="match status" value="1"/>
</dbReference>
<dbReference type="FunFam" id="3.30.160.60:FF:000624">
    <property type="entry name" value="zinc finger protein 697"/>
    <property type="match status" value="1"/>
</dbReference>
<keyword evidence="4 9" id="KW-0863">Zinc-finger</keyword>
<evidence type="ECO:0000256" key="8">
    <source>
        <dbReference type="ARBA" id="ARBA00023242"/>
    </source>
</evidence>
<dbReference type="GO" id="GO:0008270">
    <property type="term" value="F:zinc ion binding"/>
    <property type="evidence" value="ECO:0007669"/>
    <property type="project" value="UniProtKB-KW"/>
</dbReference>
<organism evidence="12 13">
    <name type="scientific">Parelaphostrongylus tenuis</name>
    <name type="common">Meningeal worm</name>
    <dbReference type="NCBI Taxonomy" id="148309"/>
    <lineage>
        <taxon>Eukaryota</taxon>
        <taxon>Metazoa</taxon>
        <taxon>Ecdysozoa</taxon>
        <taxon>Nematoda</taxon>
        <taxon>Chromadorea</taxon>
        <taxon>Rhabditida</taxon>
        <taxon>Rhabditina</taxon>
        <taxon>Rhabditomorpha</taxon>
        <taxon>Strongyloidea</taxon>
        <taxon>Metastrongylidae</taxon>
        <taxon>Parelaphostrongylus</taxon>
    </lineage>
</organism>
<dbReference type="Proteomes" id="UP001196413">
    <property type="component" value="Unassembled WGS sequence"/>
</dbReference>
<reference evidence="12" key="1">
    <citation type="submission" date="2021-06" db="EMBL/GenBank/DDBJ databases">
        <title>Parelaphostrongylus tenuis whole genome reference sequence.</title>
        <authorList>
            <person name="Garwood T.J."/>
            <person name="Larsen P.A."/>
            <person name="Fountain-Jones N.M."/>
            <person name="Garbe J.R."/>
            <person name="Macchietto M.G."/>
            <person name="Kania S.A."/>
            <person name="Gerhold R.W."/>
            <person name="Richards J.E."/>
            <person name="Wolf T.M."/>
        </authorList>
    </citation>
    <scope>NUCLEOTIDE SEQUENCE</scope>
    <source>
        <strain evidence="12">MNPRO001-30</strain>
        <tissue evidence="12">Meninges</tissue>
    </source>
</reference>
<evidence type="ECO:0000256" key="10">
    <source>
        <dbReference type="SAM" id="MobiDB-lite"/>
    </source>
</evidence>
<evidence type="ECO:0000256" key="2">
    <source>
        <dbReference type="ARBA" id="ARBA00022723"/>
    </source>
</evidence>
<keyword evidence="8" id="KW-0539">Nucleus</keyword>
<evidence type="ECO:0000259" key="11">
    <source>
        <dbReference type="PROSITE" id="PS50157"/>
    </source>
</evidence>
<dbReference type="AlphaFoldDB" id="A0AAD5MEQ0"/>
<keyword evidence="7" id="KW-0804">Transcription</keyword>
<dbReference type="EMBL" id="JAHQIW010002263">
    <property type="protein sequence ID" value="KAJ1354858.1"/>
    <property type="molecule type" value="Genomic_DNA"/>
</dbReference>
<name>A0AAD5MEQ0_PARTN</name>
<dbReference type="PROSITE" id="PS50157">
    <property type="entry name" value="ZINC_FINGER_C2H2_2"/>
    <property type="match status" value="2"/>
</dbReference>
<keyword evidence="2" id="KW-0479">Metal-binding</keyword>
<comment type="caution">
    <text evidence="12">The sequence shown here is derived from an EMBL/GenBank/DDBJ whole genome shotgun (WGS) entry which is preliminary data.</text>
</comment>
<gene>
    <name evidence="12" type="ORF">KIN20_011926</name>
</gene>
<dbReference type="InterPro" id="IPR051061">
    <property type="entry name" value="Zinc_finger_trans_reg"/>
</dbReference>
<evidence type="ECO:0000256" key="4">
    <source>
        <dbReference type="ARBA" id="ARBA00022771"/>
    </source>
</evidence>
<evidence type="ECO:0000313" key="12">
    <source>
        <dbReference type="EMBL" id="KAJ1354858.1"/>
    </source>
</evidence>
<keyword evidence="6" id="KW-0805">Transcription regulation</keyword>
<keyword evidence="5" id="KW-0862">Zinc</keyword>
<proteinExistence type="predicted"/>
<sequence length="228" mass="26074">MARSFSTGTERLVKEERDDDSPIVEEQFPEGSVCYAMDLLNNASSSADIPENGLLFDNMPSDEEKVLKILHDADVNPEKTNEKAPLGVSVCKECDMMFPSEHRLRKHISVHHLNERNFTCWCGQKFGSRSGMNRHKQVVHRNHVLMCPYEGCDHPGYKCSKALTAHIRSVHTNVRPYLCDTCGKTFISGSQLKIHLRTHSDDVFQCKCGITFRRFIRLKKHQQLCLLI</sequence>
<protein>
    <recommendedName>
        <fullName evidence="11">C2H2-type domain-containing protein</fullName>
    </recommendedName>
</protein>
<evidence type="ECO:0000256" key="3">
    <source>
        <dbReference type="ARBA" id="ARBA00022737"/>
    </source>
</evidence>
<evidence type="ECO:0000256" key="6">
    <source>
        <dbReference type="ARBA" id="ARBA00023015"/>
    </source>
</evidence>
<dbReference type="GO" id="GO:0006357">
    <property type="term" value="P:regulation of transcription by RNA polymerase II"/>
    <property type="evidence" value="ECO:0007669"/>
    <property type="project" value="TreeGrafter"/>
</dbReference>
<evidence type="ECO:0000313" key="13">
    <source>
        <dbReference type="Proteomes" id="UP001196413"/>
    </source>
</evidence>
<accession>A0AAD5MEQ0</accession>
<dbReference type="GO" id="GO:0005634">
    <property type="term" value="C:nucleus"/>
    <property type="evidence" value="ECO:0007669"/>
    <property type="project" value="UniProtKB-SubCell"/>
</dbReference>
<dbReference type="PANTHER" id="PTHR46179:SF13">
    <property type="entry name" value="C2H2-TYPE DOMAIN-CONTAINING PROTEIN"/>
    <property type="match status" value="1"/>
</dbReference>
<comment type="subcellular location">
    <subcellularLocation>
        <location evidence="1">Nucleus</location>
    </subcellularLocation>
</comment>
<dbReference type="PROSITE" id="PS00028">
    <property type="entry name" value="ZINC_FINGER_C2H2_1"/>
    <property type="match status" value="2"/>
</dbReference>
<feature type="domain" description="C2H2-type" evidence="11">
    <location>
        <begin position="177"/>
        <end position="204"/>
    </location>
</feature>
<feature type="region of interest" description="Disordered" evidence="10">
    <location>
        <begin position="1"/>
        <end position="22"/>
    </location>
</feature>
<evidence type="ECO:0000256" key="9">
    <source>
        <dbReference type="PROSITE-ProRule" id="PRU00042"/>
    </source>
</evidence>
<dbReference type="Gene3D" id="3.30.160.60">
    <property type="entry name" value="Classic Zinc Finger"/>
    <property type="match status" value="2"/>
</dbReference>
<evidence type="ECO:0000256" key="1">
    <source>
        <dbReference type="ARBA" id="ARBA00004123"/>
    </source>
</evidence>
<keyword evidence="13" id="KW-1185">Reference proteome</keyword>
<dbReference type="InterPro" id="IPR036236">
    <property type="entry name" value="Znf_C2H2_sf"/>
</dbReference>
<dbReference type="Pfam" id="PF00096">
    <property type="entry name" value="zf-C2H2"/>
    <property type="match status" value="2"/>
</dbReference>
<evidence type="ECO:0000256" key="5">
    <source>
        <dbReference type="ARBA" id="ARBA00022833"/>
    </source>
</evidence>